<comment type="caution">
    <text evidence="1">The sequence shown here is derived from an EMBL/GenBank/DDBJ whole genome shotgun (WGS) entry which is preliminary data.</text>
</comment>
<evidence type="ECO:0000313" key="1">
    <source>
        <dbReference type="EMBL" id="OLU37923.1"/>
    </source>
</evidence>
<reference evidence="1 2" key="1">
    <citation type="submission" date="2016-11" db="EMBL/GenBank/DDBJ databases">
        <title>Description of two novel members of the family Erysipelotrichaceae: Ileibacterium lipovorans gen. nov., sp. nov. and Dubosiella newyorkensis, gen. nov., sp. nov.</title>
        <authorList>
            <person name="Cox L.M."/>
            <person name="Sohn J."/>
            <person name="Tyrrell K.L."/>
            <person name="Citron D.M."/>
            <person name="Lawson P.A."/>
            <person name="Patel N.B."/>
            <person name="Iizumi T."/>
            <person name="Perez-Perez G.I."/>
            <person name="Goldstein E.J."/>
            <person name="Blaser M.J."/>
        </authorList>
    </citation>
    <scope>NUCLEOTIDE SEQUENCE [LARGE SCALE GENOMIC DNA]</scope>
    <source>
        <strain evidence="1 2">NYU-BL-A3</strain>
    </source>
</reference>
<evidence type="ECO:0000313" key="2">
    <source>
        <dbReference type="Proteomes" id="UP000186341"/>
    </source>
</evidence>
<keyword evidence="2" id="KW-1185">Reference proteome</keyword>
<name>A0A1U7NED5_9FIRM</name>
<proteinExistence type="predicted"/>
<gene>
    <name evidence="1" type="ORF">BO222_09435</name>
</gene>
<sequence length="78" mass="9247">MDPVLVKTVLNLLNAKKITHLIQKEIAAAVDCVLRKIAAKYQFDDNTKSPWHSVHSEFRDFLCWFRAVYKRIFNWKIL</sequence>
<dbReference type="AlphaFoldDB" id="A0A1U7NED5"/>
<dbReference type="Proteomes" id="UP000186341">
    <property type="component" value="Unassembled WGS sequence"/>
</dbReference>
<dbReference type="EMBL" id="MPJW01000186">
    <property type="protein sequence ID" value="OLU37923.1"/>
    <property type="molecule type" value="Genomic_DNA"/>
</dbReference>
<accession>A0A1U7NED5</accession>
<protein>
    <submittedName>
        <fullName evidence="1">Uncharacterized protein</fullName>
    </submittedName>
</protein>
<organism evidence="1 2">
    <name type="scientific">Ileibacterium valens</name>
    <dbReference type="NCBI Taxonomy" id="1862668"/>
    <lineage>
        <taxon>Bacteria</taxon>
        <taxon>Bacillati</taxon>
        <taxon>Bacillota</taxon>
        <taxon>Erysipelotrichia</taxon>
        <taxon>Erysipelotrichales</taxon>
        <taxon>Erysipelotrichaceae</taxon>
        <taxon>Ileibacterium</taxon>
    </lineage>
</organism>